<dbReference type="Pfam" id="PF02470">
    <property type="entry name" value="MlaD"/>
    <property type="match status" value="1"/>
</dbReference>
<protein>
    <submittedName>
        <fullName evidence="2">MlaD family protein</fullName>
    </submittedName>
</protein>
<evidence type="ECO:0000259" key="1">
    <source>
        <dbReference type="Pfam" id="PF02470"/>
    </source>
</evidence>
<name>A0ABU4VIR6_9ACTN</name>
<reference evidence="2 3" key="1">
    <citation type="submission" date="2023-11" db="EMBL/GenBank/DDBJ databases">
        <authorList>
            <person name="Xu M."/>
            <person name="Jiang T."/>
        </authorList>
    </citation>
    <scope>NUCLEOTIDE SEQUENCE [LARGE SCALE GENOMIC DNA]</scope>
    <source>
        <strain evidence="2 3">SD</strain>
    </source>
</reference>
<dbReference type="RefSeq" id="WP_319953874.1">
    <property type="nucleotide sequence ID" value="NZ_JAXAVX010000003.1"/>
</dbReference>
<sequence length="421" mass="43420">MSAGTSRRRVGLAGALVLVAALAIGLLAAVAVDRLVRGSEGPRVALDFRDARGLVPDADVLVAGARAGRVERIALTDAGTARVTVRLHDDVPAPRRDATAAIRPADLLGDVVLDLSPGRDRAPLTGPLPVARTVNAPRFEELLETFDGPTRDGLQALLAEAGRALTGRGADLSAALVALRPALRAGDRVLRELDAQDDALGRVVASAERSVGALAATSGDGERAIDALDARLRTVARAADDGRLATGLARLPGTVARLRGAADALTTSAGRLRPVAADLAALAPGLAESARRIRPFLTTTTRATRDLRPALRQVGTLLAEGGPTLAALTSGLRAGEAIAPDLARFLAVAEEAAPATARGFFVNFADQGAEGGRQPLDPTADPARNYWRGAAVFSCEAFGVPIRPNCLADAFAPRNRAGGRK</sequence>
<gene>
    <name evidence="2" type="ORF">SK069_08960</name>
</gene>
<accession>A0ABU4VIR6</accession>
<evidence type="ECO:0000313" key="3">
    <source>
        <dbReference type="Proteomes" id="UP001277761"/>
    </source>
</evidence>
<dbReference type="EMBL" id="JAXAVX010000003">
    <property type="protein sequence ID" value="MDX8151720.1"/>
    <property type="molecule type" value="Genomic_DNA"/>
</dbReference>
<keyword evidence="3" id="KW-1185">Reference proteome</keyword>
<feature type="domain" description="Mce/MlaD" evidence="1">
    <location>
        <begin position="41"/>
        <end position="118"/>
    </location>
</feature>
<comment type="caution">
    <text evidence="2">The sequence shown here is derived from an EMBL/GenBank/DDBJ whole genome shotgun (WGS) entry which is preliminary data.</text>
</comment>
<dbReference type="PANTHER" id="PTHR33371">
    <property type="entry name" value="INTERMEMBRANE PHOSPHOLIPID TRANSPORT SYSTEM BINDING PROTEIN MLAD-RELATED"/>
    <property type="match status" value="1"/>
</dbReference>
<dbReference type="Proteomes" id="UP001277761">
    <property type="component" value="Unassembled WGS sequence"/>
</dbReference>
<dbReference type="InterPro" id="IPR052336">
    <property type="entry name" value="MlaD_Phospholipid_Transporter"/>
</dbReference>
<organism evidence="2 3">
    <name type="scientific">Patulibacter brassicae</name>
    <dbReference type="NCBI Taxonomy" id="1705717"/>
    <lineage>
        <taxon>Bacteria</taxon>
        <taxon>Bacillati</taxon>
        <taxon>Actinomycetota</taxon>
        <taxon>Thermoleophilia</taxon>
        <taxon>Solirubrobacterales</taxon>
        <taxon>Patulibacteraceae</taxon>
        <taxon>Patulibacter</taxon>
    </lineage>
</organism>
<dbReference type="PANTHER" id="PTHR33371:SF4">
    <property type="entry name" value="INTERMEMBRANE PHOSPHOLIPID TRANSPORT SYSTEM BINDING PROTEIN MLAD"/>
    <property type="match status" value="1"/>
</dbReference>
<proteinExistence type="predicted"/>
<evidence type="ECO:0000313" key="2">
    <source>
        <dbReference type="EMBL" id="MDX8151720.1"/>
    </source>
</evidence>
<dbReference type="InterPro" id="IPR003399">
    <property type="entry name" value="Mce/MlaD"/>
</dbReference>